<dbReference type="InterPro" id="IPR051786">
    <property type="entry name" value="ASN_synthetase/amidase"/>
</dbReference>
<feature type="domain" description="Glutamine amidotransferase type-2" evidence="5">
    <location>
        <begin position="104"/>
        <end position="157"/>
    </location>
</feature>
<evidence type="ECO:0000313" key="7">
    <source>
        <dbReference type="Proteomes" id="UP000247780"/>
    </source>
</evidence>
<feature type="domain" description="Asparagine synthetase" evidence="4">
    <location>
        <begin position="237"/>
        <end position="315"/>
    </location>
</feature>
<evidence type="ECO:0000256" key="2">
    <source>
        <dbReference type="ARBA" id="ARBA00012737"/>
    </source>
</evidence>
<dbReference type="InterPro" id="IPR014729">
    <property type="entry name" value="Rossmann-like_a/b/a_fold"/>
</dbReference>
<comment type="catalytic activity">
    <reaction evidence="3">
        <text>L-aspartate + L-glutamine + ATP + H2O = L-asparagine + L-glutamate + AMP + diphosphate + H(+)</text>
        <dbReference type="Rhea" id="RHEA:12228"/>
        <dbReference type="ChEBI" id="CHEBI:15377"/>
        <dbReference type="ChEBI" id="CHEBI:15378"/>
        <dbReference type="ChEBI" id="CHEBI:29985"/>
        <dbReference type="ChEBI" id="CHEBI:29991"/>
        <dbReference type="ChEBI" id="CHEBI:30616"/>
        <dbReference type="ChEBI" id="CHEBI:33019"/>
        <dbReference type="ChEBI" id="CHEBI:58048"/>
        <dbReference type="ChEBI" id="CHEBI:58359"/>
        <dbReference type="ChEBI" id="CHEBI:456215"/>
        <dbReference type="EC" id="6.3.5.4"/>
    </reaction>
</comment>
<evidence type="ECO:0000259" key="5">
    <source>
        <dbReference type="Pfam" id="PF13537"/>
    </source>
</evidence>
<gene>
    <name evidence="6" type="ORF">C8R14_10571</name>
</gene>
<protein>
    <recommendedName>
        <fullName evidence="2">asparagine synthase (glutamine-hydrolyzing)</fullName>
        <ecNumber evidence="2">6.3.5.4</ecNumber>
    </recommendedName>
</protein>
<name>A0ABX5MC68_9PROT</name>
<accession>A0ABX5MC68</accession>
<keyword evidence="7" id="KW-1185">Reference proteome</keyword>
<sequence length="589" mass="67307">MTIFAGILARHKDKTIPNSLISELRTVISRHPDDKNAVIEFTDNGIYLAKVDIDVLKQPGSFSNKELTAFAAGDPLYQTNPSMMPGPRAESLQNLAFDLAAGKLDALYACRGTYCAVIYEHANSRLHLVTDKLGVRPVYYWVLPDFIIFSTALRILEALSFQKKSLNLQGVAEIACFGYPLSDRSPYENIFTLYAGETISFSNETINRQKYWEWDKLPIEKTSDSDIGTSAKHLHTIFIDSVKIRLQEQKTVAAFLSGGLDSRAIVGALKSLDVEIVTSNFAPLGSQDQVFGQLAAEMLGTHHTHLQIGKQDERDSYHKLSVNKWINSTTYTDKKLPKPRVIWSGDGGSVGLGHVYLNLDIIQASRKKDMGRAKKEFFTYNNCGISTKLLKPKIASTLINFLNDGIQSELDSIHSGDPGRIFYLFLMLNDQRRHMFNHFENIDLGRVEFELPFFDSNFIAEIIKLPIDPFLRHVFYMEWLSYFPKAALEVPWQAYPGHMPCPLPQPEDLTYQWNSSTEATRQNKLHALKYAKELSRDSVFSHQYLNLFYLRLWTILMRFRQSDRSYLLQTPRILYRYWSKVAPNNKNQI</sequence>
<comment type="pathway">
    <text evidence="1">Amino-acid biosynthesis; L-asparagine biosynthesis; L-asparagine from L-aspartate (L-Gln route): step 1/1.</text>
</comment>
<dbReference type="SUPFAM" id="SSF52402">
    <property type="entry name" value="Adenine nucleotide alpha hydrolases-like"/>
    <property type="match status" value="1"/>
</dbReference>
<dbReference type="Pfam" id="PF00733">
    <property type="entry name" value="Asn_synthase"/>
    <property type="match status" value="1"/>
</dbReference>
<dbReference type="RefSeq" id="WP_011633994.1">
    <property type="nucleotide sequence ID" value="NZ_FNYF01000007.1"/>
</dbReference>
<dbReference type="InterPro" id="IPR001962">
    <property type="entry name" value="Asn_synthase"/>
</dbReference>
<evidence type="ECO:0000256" key="1">
    <source>
        <dbReference type="ARBA" id="ARBA00005187"/>
    </source>
</evidence>
<dbReference type="Gene3D" id="3.40.50.620">
    <property type="entry name" value="HUPs"/>
    <property type="match status" value="1"/>
</dbReference>
<dbReference type="EMBL" id="QICQ01000005">
    <property type="protein sequence ID" value="PXV83466.1"/>
    <property type="molecule type" value="Genomic_DNA"/>
</dbReference>
<dbReference type="InterPro" id="IPR029055">
    <property type="entry name" value="Ntn_hydrolases_N"/>
</dbReference>
<dbReference type="InterPro" id="IPR017932">
    <property type="entry name" value="GATase_2_dom"/>
</dbReference>
<dbReference type="PANTHER" id="PTHR43284:SF1">
    <property type="entry name" value="ASPARAGINE SYNTHETASE"/>
    <property type="match status" value="1"/>
</dbReference>
<dbReference type="PANTHER" id="PTHR43284">
    <property type="entry name" value="ASPARAGINE SYNTHETASE (GLUTAMINE-HYDROLYZING)"/>
    <property type="match status" value="1"/>
</dbReference>
<evidence type="ECO:0000256" key="3">
    <source>
        <dbReference type="ARBA" id="ARBA00048741"/>
    </source>
</evidence>
<dbReference type="Pfam" id="PF13537">
    <property type="entry name" value="GATase_7"/>
    <property type="match status" value="1"/>
</dbReference>
<reference evidence="6 7" key="1">
    <citation type="submission" date="2018-04" db="EMBL/GenBank/DDBJ databases">
        <title>Active sludge and wastewater microbial communities from Klosterneuburg, Austria.</title>
        <authorList>
            <person name="Wagner M."/>
        </authorList>
    </citation>
    <scope>NUCLEOTIDE SEQUENCE [LARGE SCALE GENOMIC DNA]</scope>
    <source>
        <strain evidence="6 7">Nm 57</strain>
    </source>
</reference>
<evidence type="ECO:0000313" key="6">
    <source>
        <dbReference type="EMBL" id="PXV83466.1"/>
    </source>
</evidence>
<evidence type="ECO:0000259" key="4">
    <source>
        <dbReference type="Pfam" id="PF00733"/>
    </source>
</evidence>
<dbReference type="Proteomes" id="UP000247780">
    <property type="component" value="Unassembled WGS sequence"/>
</dbReference>
<proteinExistence type="predicted"/>
<dbReference type="EC" id="6.3.5.4" evidence="2"/>
<comment type="caution">
    <text evidence="6">The sequence shown here is derived from an EMBL/GenBank/DDBJ whole genome shotgun (WGS) entry which is preliminary data.</text>
</comment>
<dbReference type="Gene3D" id="3.60.20.10">
    <property type="entry name" value="Glutamine Phosphoribosylpyrophosphate, subunit 1, domain 1"/>
    <property type="match status" value="1"/>
</dbReference>
<dbReference type="SUPFAM" id="SSF56235">
    <property type="entry name" value="N-terminal nucleophile aminohydrolases (Ntn hydrolases)"/>
    <property type="match status" value="1"/>
</dbReference>
<organism evidence="6 7">
    <name type="scientific">Nitrosomonas eutropha</name>
    <dbReference type="NCBI Taxonomy" id="916"/>
    <lineage>
        <taxon>Bacteria</taxon>
        <taxon>Pseudomonadati</taxon>
        <taxon>Pseudomonadota</taxon>
        <taxon>Betaproteobacteria</taxon>
        <taxon>Nitrosomonadales</taxon>
        <taxon>Nitrosomonadaceae</taxon>
        <taxon>Nitrosomonas</taxon>
    </lineage>
</organism>